<dbReference type="SUPFAM" id="SSF54001">
    <property type="entry name" value="Cysteine proteinases"/>
    <property type="match status" value="1"/>
</dbReference>
<proteinExistence type="predicted"/>
<dbReference type="Proteomes" id="UP000611500">
    <property type="component" value="Unassembled WGS sequence"/>
</dbReference>
<comment type="caution">
    <text evidence="1">The sequence shown here is derived from an EMBL/GenBank/DDBJ whole genome shotgun (WGS) entry which is preliminary data.</text>
</comment>
<organism evidence="1 2">
    <name type="scientific">Pseudodonghicola xiamenensis</name>
    <dbReference type="NCBI Taxonomy" id="337702"/>
    <lineage>
        <taxon>Bacteria</taxon>
        <taxon>Pseudomonadati</taxon>
        <taxon>Pseudomonadota</taxon>
        <taxon>Alphaproteobacteria</taxon>
        <taxon>Rhodobacterales</taxon>
        <taxon>Paracoccaceae</taxon>
        <taxon>Pseudodonghicola</taxon>
    </lineage>
</organism>
<gene>
    <name evidence="1" type="ORF">GCM10010961_00280</name>
</gene>
<accession>A0A8J3H267</accession>
<reference evidence="1" key="1">
    <citation type="journal article" date="2014" name="Int. J. Syst. Evol. Microbiol.">
        <title>Complete genome sequence of Corynebacterium casei LMG S-19264T (=DSM 44701T), isolated from a smear-ripened cheese.</title>
        <authorList>
            <consortium name="US DOE Joint Genome Institute (JGI-PGF)"/>
            <person name="Walter F."/>
            <person name="Albersmeier A."/>
            <person name="Kalinowski J."/>
            <person name="Ruckert C."/>
        </authorList>
    </citation>
    <scope>NUCLEOTIDE SEQUENCE</scope>
    <source>
        <strain evidence="1">CGMCC 1.7081</strain>
    </source>
</reference>
<protein>
    <submittedName>
        <fullName evidence="1">Uncharacterized protein</fullName>
    </submittedName>
</protein>
<dbReference type="AlphaFoldDB" id="A0A8J3H267"/>
<reference evidence="1" key="2">
    <citation type="submission" date="2020-09" db="EMBL/GenBank/DDBJ databases">
        <authorList>
            <person name="Sun Q."/>
            <person name="Zhou Y."/>
        </authorList>
    </citation>
    <scope>NUCLEOTIDE SEQUENCE</scope>
    <source>
        <strain evidence="1">CGMCC 1.7081</strain>
    </source>
</reference>
<evidence type="ECO:0000313" key="2">
    <source>
        <dbReference type="Proteomes" id="UP000611500"/>
    </source>
</evidence>
<dbReference type="Gene3D" id="3.90.1720.10">
    <property type="entry name" value="endopeptidase domain like (from Nostoc punctiforme)"/>
    <property type="match status" value="1"/>
</dbReference>
<sequence length="199" mass="21356">MSEAAWNWHAGDIIFRSGLDPFDDRIAAATGARFGSAAILRASSGGPRVVYVDPSDGVIEAALDKFVSGLGAQDYVVYRLAHAADWGQADSPLSYNALLVAYGHPADPFRLPGGTEYYSAELVFLAALGAGATLGKPTRLAALAADAPALKAVFLDHWQDHPYCRYIVTRDECWTIIDDIAILTTASIMAAPELRRVYP</sequence>
<dbReference type="RefSeq" id="WP_051312070.1">
    <property type="nucleotide sequence ID" value="NZ_BNAP01000001.1"/>
</dbReference>
<name>A0A8J3H267_9RHOB</name>
<dbReference type="EMBL" id="BNAP01000001">
    <property type="protein sequence ID" value="GHG78889.1"/>
    <property type="molecule type" value="Genomic_DNA"/>
</dbReference>
<keyword evidence="2" id="KW-1185">Reference proteome</keyword>
<dbReference type="InterPro" id="IPR038765">
    <property type="entry name" value="Papain-like_cys_pep_sf"/>
</dbReference>
<evidence type="ECO:0000313" key="1">
    <source>
        <dbReference type="EMBL" id="GHG78889.1"/>
    </source>
</evidence>